<dbReference type="InterPro" id="IPR055380">
    <property type="entry name" value="BBS2_hp_dom"/>
</dbReference>
<dbReference type="Pfam" id="PF23353">
    <property type="entry name" value="BBS2_hp"/>
    <property type="match status" value="1"/>
</dbReference>
<dbReference type="InterPro" id="IPR029430">
    <property type="entry name" value="BBS2_N"/>
</dbReference>
<dbReference type="GO" id="GO:0016020">
    <property type="term" value="C:membrane"/>
    <property type="evidence" value="ECO:0007669"/>
    <property type="project" value="TreeGrafter"/>
</dbReference>
<evidence type="ECO:0000256" key="4">
    <source>
        <dbReference type="ARBA" id="ARBA00023069"/>
    </source>
</evidence>
<evidence type="ECO:0000259" key="10">
    <source>
        <dbReference type="Pfam" id="PF23350"/>
    </source>
</evidence>
<dbReference type="PANTHER" id="PTHR32465:SF0">
    <property type="entry name" value="BARDET-BIEDL SYNDROME 2 PROTEIN"/>
    <property type="match status" value="1"/>
</dbReference>
<name>A0AAX4PI30_9CHLO</name>
<keyword evidence="4" id="KW-0969">Cilium</keyword>
<sequence>MFKSAFKLFLSDPVHEGQATIGCFNGSSLSLTCVTNAGKVFVHTPQATNLDGDNQVKYLNVNKQINCIASGTIDPMLRRDVLLIGTPNNLLAYDVEENRDLFFRDVPDGVTSCLVGKGFDAKGSEAYWTVTGDEVTTMAFANFTNSPGKELLVGSKDNEIRIFQNEQAIEEILEIDEVTRLCPIYSSKFGYALSNGTIGIYSGSRRQWRVKSRHQPTCINSFDLTGDGVPELLSGWSNGKFEVRSEKTGETLFKESFGAPISSVLCADFRGNGREEVICITEDGEVKGYLQADSSIGKTIEDSKRSAESLSQLQHLRTELQQEIKLYQTANFQAEYSTSPNQVKVDTTIAVYIEKLQADYSMRVVIKSAKTTGIKAVVVEADGVLDSEVTFHPFPEEKDTAYFPLNLKARFACVISLKVLVGFPLSNFYHAVKAEIPLGRFTSFVPKLPDSSKPTSYVKFKVKDTIQRFVSWLDQAFQTKLYNTTNYNKDTFEMSFVSSINKMPLVLTFNANESIVVISTDDMSLAGELVQDLAQFLGILELQSVNDFPREMEEFEAVLRDVESYNAARLTISADVADRTSAIKELVIKGEEARILQNMGSVRESYRQLFRLNKEMVAEHEKKALNHKALVESLKKVNSMIQKASNLRVGKAKSALITSCRAAIKANNMRTLFKLIKQGTS</sequence>
<evidence type="ECO:0000259" key="7">
    <source>
        <dbReference type="Pfam" id="PF14781"/>
    </source>
</evidence>
<evidence type="ECO:0000259" key="8">
    <source>
        <dbReference type="Pfam" id="PF14782"/>
    </source>
</evidence>
<evidence type="ECO:0000256" key="6">
    <source>
        <dbReference type="ARBA" id="ARBA00023273"/>
    </source>
</evidence>
<evidence type="ECO:0000259" key="11">
    <source>
        <dbReference type="Pfam" id="PF23351"/>
    </source>
</evidence>
<keyword evidence="6" id="KW-0966">Cell projection</keyword>
<evidence type="ECO:0000256" key="2">
    <source>
        <dbReference type="ARBA" id="ARBA00004245"/>
    </source>
</evidence>
<dbReference type="GO" id="GO:1905515">
    <property type="term" value="P:non-motile cilium assembly"/>
    <property type="evidence" value="ECO:0007669"/>
    <property type="project" value="InterPro"/>
</dbReference>
<feature type="domain" description="BBS2 C-terminal helix bundle" evidence="11">
    <location>
        <begin position="651"/>
        <end position="677"/>
    </location>
</feature>
<dbReference type="PIRSF" id="PIRSF013684">
    <property type="entry name" value="BBS2"/>
    <property type="match status" value="1"/>
</dbReference>
<evidence type="ECO:0000313" key="14">
    <source>
        <dbReference type="Proteomes" id="UP001472866"/>
    </source>
</evidence>
<reference evidence="13 14" key="1">
    <citation type="submission" date="2024-03" db="EMBL/GenBank/DDBJ databases">
        <title>Complete genome sequence of the green alga Chloropicon roscoffensis RCC1871.</title>
        <authorList>
            <person name="Lemieux C."/>
            <person name="Pombert J.-F."/>
            <person name="Otis C."/>
            <person name="Turmel M."/>
        </authorList>
    </citation>
    <scope>NUCLEOTIDE SEQUENCE [LARGE SCALE GENOMIC DNA]</scope>
    <source>
        <strain evidence="13 14">RCC1871</strain>
    </source>
</reference>
<comment type="subcellular location">
    <subcellularLocation>
        <location evidence="1">Cell projection</location>
        <location evidence="1">Cilium</location>
    </subcellularLocation>
    <subcellularLocation>
        <location evidence="2">Cytoplasm</location>
        <location evidence="2">Cytoskeleton</location>
    </subcellularLocation>
</comment>
<dbReference type="Pfam" id="PF14782">
    <property type="entry name" value="BBS2_GAE"/>
    <property type="match status" value="1"/>
</dbReference>
<gene>
    <name evidence="13" type="ORF">HKI87_12g69470</name>
</gene>
<dbReference type="InterPro" id="IPR036322">
    <property type="entry name" value="WD40_repeat_dom_sf"/>
</dbReference>
<evidence type="ECO:0000256" key="1">
    <source>
        <dbReference type="ARBA" id="ARBA00004138"/>
    </source>
</evidence>
<dbReference type="InterPro" id="IPR015943">
    <property type="entry name" value="WD40/YVTN_repeat-like_dom_sf"/>
</dbReference>
<dbReference type="EMBL" id="CP151512">
    <property type="protein sequence ID" value="WZN65389.1"/>
    <property type="molecule type" value="Genomic_DNA"/>
</dbReference>
<evidence type="ECO:0000259" key="12">
    <source>
        <dbReference type="Pfam" id="PF23353"/>
    </source>
</evidence>
<dbReference type="InterPro" id="IPR055381">
    <property type="entry name" value="BBS2_CtH_dom"/>
</dbReference>
<dbReference type="InterPro" id="IPR029429">
    <property type="entry name" value="BBS2_Mid"/>
</dbReference>
<dbReference type="InterPro" id="IPR016616">
    <property type="entry name" value="Bardet-Biedl_syndrome_2_prot"/>
</dbReference>
<feature type="domain" description="BBS2 GAE" evidence="8">
    <location>
        <begin position="361"/>
        <end position="441"/>
    </location>
</feature>
<evidence type="ECO:0000256" key="3">
    <source>
        <dbReference type="ARBA" id="ARBA00022490"/>
    </source>
</evidence>
<evidence type="ECO:0000259" key="9">
    <source>
        <dbReference type="Pfam" id="PF14783"/>
    </source>
</evidence>
<dbReference type="Proteomes" id="UP001472866">
    <property type="component" value="Chromosome 12"/>
</dbReference>
<dbReference type="GO" id="GO:0031514">
    <property type="term" value="C:motile cilium"/>
    <property type="evidence" value="ECO:0007669"/>
    <property type="project" value="TreeGrafter"/>
</dbReference>
<keyword evidence="14" id="KW-1185">Reference proteome</keyword>
<dbReference type="Pfam" id="PF14783">
    <property type="entry name" value="BBS2_Mid"/>
    <property type="match status" value="1"/>
</dbReference>
<dbReference type="Pfam" id="PF14781">
    <property type="entry name" value="BBS2_N"/>
    <property type="match status" value="1"/>
</dbReference>
<accession>A0AAX4PI30</accession>
<evidence type="ECO:0000313" key="13">
    <source>
        <dbReference type="EMBL" id="WZN65389.1"/>
    </source>
</evidence>
<dbReference type="GO" id="GO:0036064">
    <property type="term" value="C:ciliary basal body"/>
    <property type="evidence" value="ECO:0007669"/>
    <property type="project" value="TreeGrafter"/>
</dbReference>
<dbReference type="InterPro" id="IPR029333">
    <property type="entry name" value="BBS2_GAE_dom"/>
</dbReference>
<dbReference type="SUPFAM" id="SSF50978">
    <property type="entry name" value="WD40 repeat-like"/>
    <property type="match status" value="1"/>
</dbReference>
<protein>
    <submittedName>
        <fullName evidence="13">Ciliary BBSome complex subunit 2</fullName>
    </submittedName>
</protein>
<dbReference type="Pfam" id="PF23350">
    <property type="entry name" value="BBS2_pf"/>
    <property type="match status" value="1"/>
</dbReference>
<dbReference type="AlphaFoldDB" id="A0AAX4PI30"/>
<feature type="domain" description="Ciliary BBSome complex subunit 2 N-terminal" evidence="7">
    <location>
        <begin position="20"/>
        <end position="116"/>
    </location>
</feature>
<evidence type="ECO:0000256" key="5">
    <source>
        <dbReference type="ARBA" id="ARBA00023212"/>
    </source>
</evidence>
<dbReference type="Gene3D" id="2.130.10.10">
    <property type="entry name" value="YVTN repeat-like/Quinoprotein amine dehydrogenase"/>
    <property type="match status" value="1"/>
</dbReference>
<proteinExistence type="predicted"/>
<dbReference type="Pfam" id="PF23351">
    <property type="entry name" value="BBS2_CtH"/>
    <property type="match status" value="1"/>
</dbReference>
<dbReference type="PANTHER" id="PTHR32465">
    <property type="entry name" value="BARDET-BIEDL SYNDROME 2 PROTEIN"/>
    <property type="match status" value="1"/>
</dbReference>
<dbReference type="GO" id="GO:0034464">
    <property type="term" value="C:BBSome"/>
    <property type="evidence" value="ECO:0007669"/>
    <property type="project" value="InterPro"/>
</dbReference>
<feature type="domain" description="BBS2 hairpin" evidence="12">
    <location>
        <begin position="549"/>
        <end position="646"/>
    </location>
</feature>
<dbReference type="InterPro" id="IPR055379">
    <property type="entry name" value="BBS2_pf_dom"/>
</dbReference>
<organism evidence="13 14">
    <name type="scientific">Chloropicon roscoffensis</name>
    <dbReference type="NCBI Taxonomy" id="1461544"/>
    <lineage>
        <taxon>Eukaryota</taxon>
        <taxon>Viridiplantae</taxon>
        <taxon>Chlorophyta</taxon>
        <taxon>Chloropicophyceae</taxon>
        <taxon>Chloropicales</taxon>
        <taxon>Chloropicaceae</taxon>
        <taxon>Chloropicon</taxon>
    </lineage>
</organism>
<feature type="domain" description="BBS2 platform" evidence="10">
    <location>
        <begin position="450"/>
        <end position="537"/>
    </location>
</feature>
<feature type="domain" description="Ciliary BBSome complex subunit 2 middle region" evidence="9">
    <location>
        <begin position="137"/>
        <end position="244"/>
    </location>
</feature>
<keyword evidence="5" id="KW-0206">Cytoskeleton</keyword>
<keyword evidence="3" id="KW-0963">Cytoplasm</keyword>